<organism evidence="1 2">
    <name type="scientific">Caballeronia sordidicola</name>
    <name type="common">Burkholderia sordidicola</name>
    <dbReference type="NCBI Taxonomy" id="196367"/>
    <lineage>
        <taxon>Bacteria</taxon>
        <taxon>Pseudomonadati</taxon>
        <taxon>Pseudomonadota</taxon>
        <taxon>Betaproteobacteria</taxon>
        <taxon>Burkholderiales</taxon>
        <taxon>Burkholderiaceae</taxon>
        <taxon>Caballeronia</taxon>
    </lineage>
</organism>
<proteinExistence type="predicted"/>
<evidence type="ECO:0000313" key="2">
    <source>
        <dbReference type="Proteomes" id="UP000195221"/>
    </source>
</evidence>
<name>A0A242M4H6_CABSO</name>
<dbReference type="AlphaFoldDB" id="A0A242M4H6"/>
<reference evidence="1 2" key="1">
    <citation type="submission" date="2017-03" db="EMBL/GenBank/DDBJ databases">
        <title>Genome analysis of strain PAMC 26577.</title>
        <authorList>
            <person name="Oh H.-M."/>
            <person name="Yang J.-A."/>
        </authorList>
    </citation>
    <scope>NUCLEOTIDE SEQUENCE [LARGE SCALE GENOMIC DNA]</scope>
    <source>
        <strain evidence="1 2">PAMC 26577</strain>
    </source>
</reference>
<dbReference type="EMBL" id="NBTZ01000172">
    <property type="protein sequence ID" value="OTP65738.1"/>
    <property type="molecule type" value="Genomic_DNA"/>
</dbReference>
<sequence length="54" mass="5387">MVIGASANGIVVSGRSADGTTMTTVMGGAIKVTGTAETITISPISAIFFHHGHD</sequence>
<comment type="caution">
    <text evidence="1">The sequence shown here is derived from an EMBL/GenBank/DDBJ whole genome shotgun (WGS) entry which is preliminary data.</text>
</comment>
<accession>A0A242M4H6</accession>
<dbReference type="Proteomes" id="UP000195221">
    <property type="component" value="Unassembled WGS sequence"/>
</dbReference>
<gene>
    <name evidence="1" type="ORF">PAMC26577_38785</name>
</gene>
<protein>
    <submittedName>
        <fullName evidence="1">Uncharacterized protein</fullName>
    </submittedName>
</protein>
<evidence type="ECO:0000313" key="1">
    <source>
        <dbReference type="EMBL" id="OTP65738.1"/>
    </source>
</evidence>